<keyword evidence="3" id="KW-1185">Reference proteome</keyword>
<dbReference type="OrthoDB" id="2437318at2759"/>
<dbReference type="GO" id="GO:0006508">
    <property type="term" value="P:proteolysis"/>
    <property type="evidence" value="ECO:0007669"/>
    <property type="project" value="InterPro"/>
</dbReference>
<protein>
    <recommendedName>
        <fullName evidence="1">Tail specific protease domain-containing protein</fullName>
    </recommendedName>
</protein>
<feature type="domain" description="Tail specific protease" evidence="1">
    <location>
        <begin position="6"/>
        <end position="80"/>
    </location>
</feature>
<dbReference type="EMBL" id="JAAAJB010002066">
    <property type="protein sequence ID" value="KAG0246948.1"/>
    <property type="molecule type" value="Genomic_DNA"/>
</dbReference>
<sequence>LLADKKTGVITLPTFNPYQGDLTSVQQFYAAFSKAVKALQPLAKRVILDVRGNGGGNICLSNGIVQALFPEIKPSITNFRYSSAEAQLIDIGWEDYDRFATVAPGSNENTSPTYLKRTVAHKN</sequence>
<dbReference type="Pfam" id="PF03572">
    <property type="entry name" value="Peptidase_S41"/>
    <property type="match status" value="1"/>
</dbReference>
<accession>A0A9P6PK23</accession>
<dbReference type="SUPFAM" id="SSF52096">
    <property type="entry name" value="ClpP/crotonase"/>
    <property type="match status" value="1"/>
</dbReference>
<evidence type="ECO:0000313" key="2">
    <source>
        <dbReference type="EMBL" id="KAG0246948.1"/>
    </source>
</evidence>
<proteinExistence type="predicted"/>
<dbReference type="AlphaFoldDB" id="A0A9P6PK23"/>
<evidence type="ECO:0000313" key="3">
    <source>
        <dbReference type="Proteomes" id="UP000807716"/>
    </source>
</evidence>
<reference evidence="2" key="1">
    <citation type="journal article" date="2020" name="Fungal Divers.">
        <title>Resolving the Mortierellaceae phylogeny through synthesis of multi-gene phylogenetics and phylogenomics.</title>
        <authorList>
            <person name="Vandepol N."/>
            <person name="Liber J."/>
            <person name="Desiro A."/>
            <person name="Na H."/>
            <person name="Kennedy M."/>
            <person name="Barry K."/>
            <person name="Grigoriev I.V."/>
            <person name="Miller A.N."/>
            <person name="O'Donnell K."/>
            <person name="Stajich J.E."/>
            <person name="Bonito G."/>
        </authorList>
    </citation>
    <scope>NUCLEOTIDE SEQUENCE</scope>
    <source>
        <strain evidence="2">BC1065</strain>
    </source>
</reference>
<feature type="non-terminal residue" evidence="2">
    <location>
        <position position="1"/>
    </location>
</feature>
<dbReference type="GO" id="GO:0008236">
    <property type="term" value="F:serine-type peptidase activity"/>
    <property type="evidence" value="ECO:0007669"/>
    <property type="project" value="InterPro"/>
</dbReference>
<feature type="non-terminal residue" evidence="2">
    <location>
        <position position="123"/>
    </location>
</feature>
<evidence type="ECO:0000259" key="1">
    <source>
        <dbReference type="Pfam" id="PF03572"/>
    </source>
</evidence>
<organism evidence="2 3">
    <name type="scientific">Actinomortierella ambigua</name>
    <dbReference type="NCBI Taxonomy" id="1343610"/>
    <lineage>
        <taxon>Eukaryota</taxon>
        <taxon>Fungi</taxon>
        <taxon>Fungi incertae sedis</taxon>
        <taxon>Mucoromycota</taxon>
        <taxon>Mortierellomycotina</taxon>
        <taxon>Mortierellomycetes</taxon>
        <taxon>Mortierellales</taxon>
        <taxon>Mortierellaceae</taxon>
        <taxon>Actinomortierella</taxon>
    </lineage>
</organism>
<name>A0A9P6PK23_9FUNG</name>
<gene>
    <name evidence="2" type="ORF">DFQ27_002780</name>
</gene>
<dbReference type="InterPro" id="IPR029045">
    <property type="entry name" value="ClpP/crotonase-like_dom_sf"/>
</dbReference>
<dbReference type="Gene3D" id="3.90.226.10">
    <property type="entry name" value="2-enoyl-CoA Hydratase, Chain A, domain 1"/>
    <property type="match status" value="1"/>
</dbReference>
<dbReference type="InterPro" id="IPR005151">
    <property type="entry name" value="Tail-specific_protease"/>
</dbReference>
<dbReference type="Proteomes" id="UP000807716">
    <property type="component" value="Unassembled WGS sequence"/>
</dbReference>
<comment type="caution">
    <text evidence="2">The sequence shown here is derived from an EMBL/GenBank/DDBJ whole genome shotgun (WGS) entry which is preliminary data.</text>
</comment>